<evidence type="ECO:0000256" key="6">
    <source>
        <dbReference type="ARBA" id="ARBA00022630"/>
    </source>
</evidence>
<dbReference type="Gene3D" id="3.90.1010.20">
    <property type="match status" value="1"/>
</dbReference>
<dbReference type="InterPro" id="IPR050315">
    <property type="entry name" value="FAD-oxidoreductase_2"/>
</dbReference>
<keyword evidence="11" id="KW-0732">Signal</keyword>
<feature type="region of interest" description="Disordered" evidence="10">
    <location>
        <begin position="21"/>
        <end position="46"/>
    </location>
</feature>
<name>A0ABU9VS87_9CLOT</name>
<dbReference type="RefSeq" id="WP_343185193.1">
    <property type="nucleotide sequence ID" value="NZ_JBCITM010000004.1"/>
</dbReference>
<evidence type="ECO:0000256" key="7">
    <source>
        <dbReference type="ARBA" id="ARBA00022827"/>
    </source>
</evidence>
<dbReference type="PANTHER" id="PTHR43400">
    <property type="entry name" value="FUMARATE REDUCTASE"/>
    <property type="match status" value="1"/>
</dbReference>
<feature type="chain" id="PRO_5045255831" description="Urocanate reductase" evidence="11">
    <location>
        <begin position="25"/>
        <end position="590"/>
    </location>
</feature>
<evidence type="ECO:0000256" key="10">
    <source>
        <dbReference type="SAM" id="MobiDB-lite"/>
    </source>
</evidence>
<dbReference type="EC" id="1.3.99.33" evidence="4"/>
<dbReference type="InterPro" id="IPR003953">
    <property type="entry name" value="FAD-dep_OxRdtase_2_FAD-bd"/>
</dbReference>
<comment type="catalytic activity">
    <reaction evidence="9">
        <text>dihydrourocanate + A = urocanate + AH2</text>
        <dbReference type="Rhea" id="RHEA:36059"/>
        <dbReference type="ChEBI" id="CHEBI:13193"/>
        <dbReference type="ChEBI" id="CHEBI:17499"/>
        <dbReference type="ChEBI" id="CHEBI:27247"/>
        <dbReference type="ChEBI" id="CHEBI:72991"/>
        <dbReference type="EC" id="1.3.99.33"/>
    </reaction>
</comment>
<proteinExistence type="inferred from homology"/>
<comment type="cofactor">
    <cofactor evidence="2">
        <name>FAD</name>
        <dbReference type="ChEBI" id="CHEBI:57692"/>
    </cofactor>
</comment>
<evidence type="ECO:0000256" key="5">
    <source>
        <dbReference type="ARBA" id="ARBA00015872"/>
    </source>
</evidence>
<dbReference type="PRINTS" id="PR00368">
    <property type="entry name" value="FADPNR"/>
</dbReference>
<evidence type="ECO:0000256" key="4">
    <source>
        <dbReference type="ARBA" id="ARBA00013137"/>
    </source>
</evidence>
<keyword evidence="14" id="KW-1185">Reference proteome</keyword>
<dbReference type="Gene3D" id="3.50.50.60">
    <property type="entry name" value="FAD/NAD(P)-binding domain"/>
    <property type="match status" value="1"/>
</dbReference>
<evidence type="ECO:0000313" key="14">
    <source>
        <dbReference type="Proteomes" id="UP001407405"/>
    </source>
</evidence>
<comment type="similarity">
    <text evidence="3">Belongs to the FAD-dependent oxidoreductase 2 family. FRD/SDH subfamily.</text>
</comment>
<evidence type="ECO:0000256" key="2">
    <source>
        <dbReference type="ARBA" id="ARBA00001974"/>
    </source>
</evidence>
<dbReference type="EMBL" id="JBCITM010000004">
    <property type="protein sequence ID" value="MEN1759863.1"/>
    <property type="molecule type" value="Genomic_DNA"/>
</dbReference>
<evidence type="ECO:0000256" key="3">
    <source>
        <dbReference type="ARBA" id="ARBA00008040"/>
    </source>
</evidence>
<dbReference type="SUPFAM" id="SSF51905">
    <property type="entry name" value="FAD/NAD(P)-binding domain"/>
    <property type="match status" value="1"/>
</dbReference>
<accession>A0ABU9VS87</accession>
<dbReference type="SUPFAM" id="SSF56425">
    <property type="entry name" value="Succinate dehydrogenase/fumarate reductase flavoprotein, catalytic domain"/>
    <property type="match status" value="1"/>
</dbReference>
<dbReference type="Proteomes" id="UP001407405">
    <property type="component" value="Unassembled WGS sequence"/>
</dbReference>
<dbReference type="PROSITE" id="PS51257">
    <property type="entry name" value="PROKAR_LIPOPROTEIN"/>
    <property type="match status" value="1"/>
</dbReference>
<evidence type="ECO:0000256" key="9">
    <source>
        <dbReference type="ARBA" id="ARBA00049922"/>
    </source>
</evidence>
<dbReference type="InterPro" id="IPR027477">
    <property type="entry name" value="Succ_DH/fumarate_Rdtase_cat_sf"/>
</dbReference>
<evidence type="ECO:0000313" key="13">
    <source>
        <dbReference type="EMBL" id="MEN1759863.1"/>
    </source>
</evidence>
<dbReference type="InterPro" id="IPR007329">
    <property type="entry name" value="FMN-bd"/>
</dbReference>
<protein>
    <recommendedName>
        <fullName evidence="5">Urocanate reductase</fullName>
        <ecNumber evidence="4">1.3.99.33</ecNumber>
    </recommendedName>
</protein>
<evidence type="ECO:0000256" key="1">
    <source>
        <dbReference type="ARBA" id="ARBA00001917"/>
    </source>
</evidence>
<dbReference type="Pfam" id="PF04205">
    <property type="entry name" value="FMN_bind"/>
    <property type="match status" value="1"/>
</dbReference>
<comment type="caution">
    <text evidence="13">The sequence shown here is derived from an EMBL/GenBank/DDBJ whole genome shotgun (WGS) entry which is preliminary data.</text>
</comment>
<dbReference type="Gene3D" id="3.90.700.10">
    <property type="entry name" value="Succinate dehydrogenase/fumarate reductase flavoprotein, catalytic domain"/>
    <property type="match status" value="1"/>
</dbReference>
<evidence type="ECO:0000256" key="8">
    <source>
        <dbReference type="ARBA" id="ARBA00023002"/>
    </source>
</evidence>
<feature type="domain" description="FMN-binding" evidence="12">
    <location>
        <begin position="60"/>
        <end position="134"/>
    </location>
</feature>
<gene>
    <name evidence="13" type="ORF">AAIG11_05240</name>
</gene>
<dbReference type="SMART" id="SM00900">
    <property type="entry name" value="FMN_bind"/>
    <property type="match status" value="1"/>
</dbReference>
<sequence>MKKWMSILLLVALLITTTGCSPGAASPATVEAPEQEQGMQESDAAATGYSAGSYRATMMGMRGDVTVEVTVDETSILDVSVIEHEDTPGIAELAIETITKEVVEEQSLGIDVVTGATITSYAILGATERALTEAGADIAALKVKKERPPLSEGATETADVVIVGSGAAGMAAAIEIGRNSDLSVIILEKLAYPGGSSVVNGGGIWAMGSAFNDMVGMDATADEYIAFMEERSGTTLNRELMRRIHAVSGETFDYLMDQGLQINTETLSLAHPDAKLPMAWAKINADYPYNTGFGGKQLMDTIIGSALENGAELRVNSKVVSLTEENDKITGVEVEGPDSRYRIEAKKVILATGGFTRNNQLVEELAPEYLGSIPYTGAGSHGDGILMTRELDTVIVGEGMMGLSGYNDNYGYFGPYGSLTRTPQMVVNQEGEQFGVEGLYYSEQLIAYNQQTGKVVYGISDATHSNIQGLEAGVEAGVVKKADTLEALAEQLDVDEAKMIETAEINGLTTAPFYSINIRPLFIGSIPGLKITENTEVLNASGEVIPNLYAVGELVFGNTFSKWYAASGTGMGVSVYTGTIAGQEAVQSLK</sequence>
<keyword evidence="7" id="KW-0274">FAD</keyword>
<dbReference type="Pfam" id="PF00890">
    <property type="entry name" value="FAD_binding_2"/>
    <property type="match status" value="1"/>
</dbReference>
<evidence type="ECO:0000259" key="12">
    <source>
        <dbReference type="SMART" id="SM00900"/>
    </source>
</evidence>
<dbReference type="PANTHER" id="PTHR43400:SF7">
    <property type="entry name" value="FAD-DEPENDENT OXIDOREDUCTASE 2 FAD BINDING DOMAIN-CONTAINING PROTEIN"/>
    <property type="match status" value="1"/>
</dbReference>
<comment type="cofactor">
    <cofactor evidence="1">
        <name>FMN</name>
        <dbReference type="ChEBI" id="CHEBI:58210"/>
    </cofactor>
</comment>
<evidence type="ECO:0000256" key="11">
    <source>
        <dbReference type="SAM" id="SignalP"/>
    </source>
</evidence>
<feature type="signal peptide" evidence="11">
    <location>
        <begin position="1"/>
        <end position="24"/>
    </location>
</feature>
<dbReference type="InterPro" id="IPR036188">
    <property type="entry name" value="FAD/NAD-bd_sf"/>
</dbReference>
<reference evidence="13 14" key="1">
    <citation type="submission" date="2024-04" db="EMBL/GenBank/DDBJ databases">
        <title>Genome sequencing and metabolic network reconstruction of aminoacids and betaine degradation by Anoxynatronum sibiricum.</title>
        <authorList>
            <person name="Detkova E.N."/>
            <person name="Boltjanskaja Y.V."/>
            <person name="Mardanov A.V."/>
            <person name="Kevbrin V."/>
        </authorList>
    </citation>
    <scope>NUCLEOTIDE SEQUENCE [LARGE SCALE GENOMIC DNA]</scope>
    <source>
        <strain evidence="13 14">Z-7981</strain>
    </source>
</reference>
<organism evidence="13 14">
    <name type="scientific">Anoxynatronum sibiricum</name>
    <dbReference type="NCBI Taxonomy" id="210623"/>
    <lineage>
        <taxon>Bacteria</taxon>
        <taxon>Bacillati</taxon>
        <taxon>Bacillota</taxon>
        <taxon>Clostridia</taxon>
        <taxon>Eubacteriales</taxon>
        <taxon>Clostridiaceae</taxon>
        <taxon>Anoxynatronum</taxon>
    </lineage>
</organism>
<keyword evidence="6" id="KW-0285">Flavoprotein</keyword>
<keyword evidence="8" id="KW-0560">Oxidoreductase</keyword>